<sequence>MSGAEKRKEEDEQEAGPSWRQRPTPEIPIIILDDEEVTVGTNAVSSERKRKRSDAGGGKGRFVNVDSPVSVIKEFDFGQRQHQSPSHNSASRPTDRNSKERIAEIAAWVEQKRNEVPWKTKRQLLEEALEQIKMLEGEVEKLKVENQGLVHREQEFSGVDPPGFLEKSKEVEVEKEAKAKLEEDVVKLKSELELLRMERKESEDKMKEEIDKLRVELGHLKLEKKKSEDKFGEEVEKLIVELGLLRKERDEEVNKLNAELGLLRKERKQLEDQVACLEVQSHENAQQKILLITQEKKLEKIQKDLDDKMEKVVKLEVSIKNLTEEKEDLESNLKERNSTLERLLKQKSDLEKIQSTYPIEKEQLLNRVKFLERAVQMCAISSQDIVTTANKMLQYTTSKAASAFGQTRPVVLKTSPLTPQSSSTASAFGQIRPVVFKSSPLTPQSSSSSLSENEQSFGACGASRTNTTSTFIPNSNTSEESNNPDSNEAETGDNFSVSDEHFTRSVVNNRNGRGSNKTVDKKGSGRARANEKSSSTSRTDKQKTKGRKHVCKDCQRGFVSLDGLRGHIMRKSCERWKMKNSTKTYGSHSDSDLNPPEIDLMINPTQPKSI</sequence>
<keyword evidence="4" id="KW-1185">Reference proteome</keyword>
<evidence type="ECO:0000256" key="1">
    <source>
        <dbReference type="SAM" id="Coils"/>
    </source>
</evidence>
<feature type="compositionally biased region" description="Low complexity" evidence="2">
    <location>
        <begin position="474"/>
        <end position="486"/>
    </location>
</feature>
<comment type="caution">
    <text evidence="3">The sequence shown here is derived from an EMBL/GenBank/DDBJ whole genome shotgun (WGS) entry which is preliminary data.</text>
</comment>
<feature type="region of interest" description="Disordered" evidence="2">
    <location>
        <begin position="1"/>
        <end position="99"/>
    </location>
</feature>
<dbReference type="EMBL" id="CAXLJM020000125">
    <property type="protein sequence ID" value="CAL8139392.1"/>
    <property type="molecule type" value="Genomic_DNA"/>
</dbReference>
<accession>A0ABP1RZ70</accession>
<name>A0ABP1RZ70_9HEXA</name>
<evidence type="ECO:0000313" key="3">
    <source>
        <dbReference type="EMBL" id="CAL8139392.1"/>
    </source>
</evidence>
<evidence type="ECO:0000256" key="2">
    <source>
        <dbReference type="SAM" id="MobiDB-lite"/>
    </source>
</evidence>
<feature type="region of interest" description="Disordered" evidence="2">
    <location>
        <begin position="439"/>
        <end position="548"/>
    </location>
</feature>
<feature type="coiled-coil region" evidence="1">
    <location>
        <begin position="125"/>
        <end position="353"/>
    </location>
</feature>
<feature type="region of interest" description="Disordered" evidence="2">
    <location>
        <begin position="580"/>
        <end position="610"/>
    </location>
</feature>
<keyword evidence="1" id="KW-0175">Coiled coil</keyword>
<feature type="compositionally biased region" description="Polar residues" evidence="2">
    <location>
        <begin position="505"/>
        <end position="517"/>
    </location>
</feature>
<feature type="compositionally biased region" description="Polar residues" evidence="2">
    <location>
        <begin position="463"/>
        <end position="473"/>
    </location>
</feature>
<gene>
    <name evidence="3" type="ORF">ODALV1_LOCUS27816</name>
</gene>
<feature type="compositionally biased region" description="Low complexity" evidence="2">
    <location>
        <begin position="439"/>
        <end position="456"/>
    </location>
</feature>
<evidence type="ECO:0000313" key="4">
    <source>
        <dbReference type="Proteomes" id="UP001642540"/>
    </source>
</evidence>
<dbReference type="Proteomes" id="UP001642540">
    <property type="component" value="Unassembled WGS sequence"/>
</dbReference>
<reference evidence="3 4" key="1">
    <citation type="submission" date="2024-08" db="EMBL/GenBank/DDBJ databases">
        <authorList>
            <person name="Cucini C."/>
            <person name="Frati F."/>
        </authorList>
    </citation>
    <scope>NUCLEOTIDE SEQUENCE [LARGE SCALE GENOMIC DNA]</scope>
</reference>
<organism evidence="3 4">
    <name type="scientific">Orchesella dallaii</name>
    <dbReference type="NCBI Taxonomy" id="48710"/>
    <lineage>
        <taxon>Eukaryota</taxon>
        <taxon>Metazoa</taxon>
        <taxon>Ecdysozoa</taxon>
        <taxon>Arthropoda</taxon>
        <taxon>Hexapoda</taxon>
        <taxon>Collembola</taxon>
        <taxon>Entomobryomorpha</taxon>
        <taxon>Entomobryoidea</taxon>
        <taxon>Orchesellidae</taxon>
        <taxon>Orchesellinae</taxon>
        <taxon>Orchesella</taxon>
    </lineage>
</organism>
<proteinExistence type="predicted"/>
<feature type="compositionally biased region" description="Basic and acidic residues" evidence="2">
    <location>
        <begin position="1"/>
        <end position="10"/>
    </location>
</feature>
<protein>
    <recommendedName>
        <fullName evidence="5">C2H2-type domain-containing protein</fullName>
    </recommendedName>
</protein>
<evidence type="ECO:0008006" key="5">
    <source>
        <dbReference type="Google" id="ProtNLM"/>
    </source>
</evidence>
<feature type="compositionally biased region" description="Polar residues" evidence="2">
    <location>
        <begin position="80"/>
        <end position="92"/>
    </location>
</feature>
<feature type="compositionally biased region" description="Basic and acidic residues" evidence="2">
    <location>
        <begin position="518"/>
        <end position="531"/>
    </location>
</feature>